<dbReference type="Proteomes" id="UP001066276">
    <property type="component" value="Chromosome 6"/>
</dbReference>
<feature type="compositionally biased region" description="Low complexity" evidence="1">
    <location>
        <begin position="1"/>
        <end position="11"/>
    </location>
</feature>
<reference evidence="2" key="1">
    <citation type="journal article" date="2022" name="bioRxiv">
        <title>Sequencing and chromosome-scale assembly of the giantPleurodeles waltlgenome.</title>
        <authorList>
            <person name="Brown T."/>
            <person name="Elewa A."/>
            <person name="Iarovenko S."/>
            <person name="Subramanian E."/>
            <person name="Araus A.J."/>
            <person name="Petzold A."/>
            <person name="Susuki M."/>
            <person name="Suzuki K.-i.T."/>
            <person name="Hayashi T."/>
            <person name="Toyoda A."/>
            <person name="Oliveira C."/>
            <person name="Osipova E."/>
            <person name="Leigh N.D."/>
            <person name="Simon A."/>
            <person name="Yun M.H."/>
        </authorList>
    </citation>
    <scope>NUCLEOTIDE SEQUENCE</scope>
    <source>
        <strain evidence="2">20211129_DDA</strain>
        <tissue evidence="2">Liver</tissue>
    </source>
</reference>
<feature type="region of interest" description="Disordered" evidence="1">
    <location>
        <begin position="1"/>
        <end position="78"/>
    </location>
</feature>
<organism evidence="2 3">
    <name type="scientific">Pleurodeles waltl</name>
    <name type="common">Iberian ribbed newt</name>
    <dbReference type="NCBI Taxonomy" id="8319"/>
    <lineage>
        <taxon>Eukaryota</taxon>
        <taxon>Metazoa</taxon>
        <taxon>Chordata</taxon>
        <taxon>Craniata</taxon>
        <taxon>Vertebrata</taxon>
        <taxon>Euteleostomi</taxon>
        <taxon>Amphibia</taxon>
        <taxon>Batrachia</taxon>
        <taxon>Caudata</taxon>
        <taxon>Salamandroidea</taxon>
        <taxon>Salamandridae</taxon>
        <taxon>Pleurodelinae</taxon>
        <taxon>Pleurodeles</taxon>
    </lineage>
</organism>
<dbReference type="EMBL" id="JANPWB010000010">
    <property type="protein sequence ID" value="KAJ1140759.1"/>
    <property type="molecule type" value="Genomic_DNA"/>
</dbReference>
<name>A0AAV7QJW2_PLEWA</name>
<evidence type="ECO:0000313" key="3">
    <source>
        <dbReference type="Proteomes" id="UP001066276"/>
    </source>
</evidence>
<feature type="compositionally biased region" description="Polar residues" evidence="1">
    <location>
        <begin position="39"/>
        <end position="50"/>
    </location>
</feature>
<protein>
    <submittedName>
        <fullName evidence="2">Uncharacterized protein</fullName>
    </submittedName>
</protein>
<proteinExistence type="predicted"/>
<evidence type="ECO:0000313" key="2">
    <source>
        <dbReference type="EMBL" id="KAJ1140759.1"/>
    </source>
</evidence>
<dbReference type="AlphaFoldDB" id="A0AAV7QJW2"/>
<comment type="caution">
    <text evidence="2">The sequence shown here is derived from an EMBL/GenBank/DDBJ whole genome shotgun (WGS) entry which is preliminary data.</text>
</comment>
<accession>A0AAV7QJW2</accession>
<evidence type="ECO:0000256" key="1">
    <source>
        <dbReference type="SAM" id="MobiDB-lite"/>
    </source>
</evidence>
<sequence>MATGRTASTRGGRTESLTASRGGRGVSSQAAGKKWMVPQGQSRTGRTAQQERPYRTRSHAAANTGMKQGNSNGGSRVGGSACDNQALVASVKMLIQGCQPPFCPNGYMGPGPVSDVRKPLYIGCAESLHAVEYFRLV</sequence>
<keyword evidence="3" id="KW-1185">Reference proteome</keyword>
<gene>
    <name evidence="2" type="ORF">NDU88_007097</name>
</gene>